<comment type="caution">
    <text evidence="1">The sequence shown here is derived from an EMBL/GenBank/DDBJ whole genome shotgun (WGS) entry which is preliminary data.</text>
</comment>
<reference evidence="1 2" key="1">
    <citation type="submission" date="2020-05" db="EMBL/GenBank/DDBJ databases">
        <authorList>
            <person name="Zhang R."/>
        </authorList>
    </citation>
    <scope>NUCLEOTIDE SEQUENCE [LARGE SCALE GENOMIC DNA]</scope>
    <source>
        <strain evidence="1 2">DSM 28986</strain>
    </source>
</reference>
<name>A0A7K4FL61_9ARCH</name>
<evidence type="ECO:0000313" key="2">
    <source>
        <dbReference type="Proteomes" id="UP000546917"/>
    </source>
</evidence>
<gene>
    <name evidence="1" type="ORF">HLB00_02935</name>
</gene>
<dbReference type="AlphaFoldDB" id="A0A7K4FL61"/>
<dbReference type="Proteomes" id="UP000546917">
    <property type="component" value="Unassembled WGS sequence"/>
</dbReference>
<organism evidence="1 2">
    <name type="scientific">Ferroplasma acidiphilum</name>
    <dbReference type="NCBI Taxonomy" id="74969"/>
    <lineage>
        <taxon>Archaea</taxon>
        <taxon>Methanobacteriati</taxon>
        <taxon>Thermoplasmatota</taxon>
        <taxon>Thermoplasmata</taxon>
        <taxon>Thermoplasmatales</taxon>
        <taxon>Ferroplasmaceae</taxon>
        <taxon>Ferroplasma</taxon>
    </lineage>
</organism>
<accession>A0A7K4FL61</accession>
<proteinExistence type="predicted"/>
<evidence type="ECO:0000313" key="1">
    <source>
        <dbReference type="EMBL" id="NOL59790.1"/>
    </source>
</evidence>
<protein>
    <submittedName>
        <fullName evidence="1">Uncharacterized protein</fullName>
    </submittedName>
</protein>
<dbReference type="EMBL" id="JABGBP010000096">
    <property type="protein sequence ID" value="NOL59790.1"/>
    <property type="molecule type" value="Genomic_DNA"/>
</dbReference>
<sequence length="54" mass="5585">MNFLNTDAAVTEISSGISDINPVSVLNGGINFGIDPDTSESRIPGIIDENGGIH</sequence>